<dbReference type="Proteomes" id="UP001145114">
    <property type="component" value="Unassembled WGS sequence"/>
</dbReference>
<feature type="non-terminal residue" evidence="1">
    <location>
        <position position="67"/>
    </location>
</feature>
<evidence type="ECO:0000313" key="1">
    <source>
        <dbReference type="EMBL" id="KAJ1676748.1"/>
    </source>
</evidence>
<sequence>MVASSPSDSGAPSSRPLQRLEKTSITLSLRLFKRSARIMSRNKMHRMWFPSQRTTTLLHPAALVSFF</sequence>
<gene>
    <name evidence="1" type="ORF">EV182_007574</name>
</gene>
<organism evidence="1 2">
    <name type="scientific">Spiromyces aspiralis</name>
    <dbReference type="NCBI Taxonomy" id="68401"/>
    <lineage>
        <taxon>Eukaryota</taxon>
        <taxon>Fungi</taxon>
        <taxon>Fungi incertae sedis</taxon>
        <taxon>Zoopagomycota</taxon>
        <taxon>Kickxellomycotina</taxon>
        <taxon>Kickxellomycetes</taxon>
        <taxon>Kickxellales</taxon>
        <taxon>Kickxellaceae</taxon>
        <taxon>Spiromyces</taxon>
    </lineage>
</organism>
<name>A0ACC1HNM0_9FUNG</name>
<comment type="caution">
    <text evidence="1">The sequence shown here is derived from an EMBL/GenBank/DDBJ whole genome shotgun (WGS) entry which is preliminary data.</text>
</comment>
<accession>A0ACC1HNM0</accession>
<evidence type="ECO:0000313" key="2">
    <source>
        <dbReference type="Proteomes" id="UP001145114"/>
    </source>
</evidence>
<reference evidence="1" key="1">
    <citation type="submission" date="2022-06" db="EMBL/GenBank/DDBJ databases">
        <title>Phylogenomic reconstructions and comparative analyses of Kickxellomycotina fungi.</title>
        <authorList>
            <person name="Reynolds N.K."/>
            <person name="Stajich J.E."/>
            <person name="Barry K."/>
            <person name="Grigoriev I.V."/>
            <person name="Crous P."/>
            <person name="Smith M.E."/>
        </authorList>
    </citation>
    <scope>NUCLEOTIDE SEQUENCE</scope>
    <source>
        <strain evidence="1">RSA 2271</strain>
    </source>
</reference>
<proteinExistence type="predicted"/>
<dbReference type="EMBL" id="JAMZIH010003559">
    <property type="protein sequence ID" value="KAJ1676748.1"/>
    <property type="molecule type" value="Genomic_DNA"/>
</dbReference>
<protein>
    <submittedName>
        <fullName evidence="1">Uncharacterized protein</fullName>
    </submittedName>
</protein>
<keyword evidence="2" id="KW-1185">Reference proteome</keyword>